<dbReference type="Pfam" id="PF00635">
    <property type="entry name" value="Motile_Sperm"/>
    <property type="match status" value="1"/>
</dbReference>
<evidence type="ECO:0000259" key="2">
    <source>
        <dbReference type="PROSITE" id="PS50202"/>
    </source>
</evidence>
<evidence type="ECO:0000256" key="1">
    <source>
        <dbReference type="RuleBase" id="RU003425"/>
    </source>
</evidence>
<evidence type="ECO:0000313" key="5">
    <source>
        <dbReference type="WBParaSite" id="TCLT_0000425401-mRNA-1"/>
    </source>
</evidence>
<dbReference type="OMA" id="RCIPQQS"/>
<sequence length="273" mass="31256">MDQVQDNFIFTMDELARSILPPTESSSNATLDNNTQEVTQQITTPTINLSPDSSTAHFGNFSFKRSVKFGDEDSDRNIPLTFISQRVPSVTKRNSIPQTLRPLVERRLSSFSKNHTRVKFLSISPREELTLNPVSGENDMVDMVVLKNESSKNVVFKVKITSPEKFRVRPSTGNIAPGGTEYIRVYLQNEFRNSVPREKLLLMAVETNEENNDFGSVWKNSNEESRMEHRLKCRLFVDKEGTPSTAERMNSMMIQSKHDPYEEIVSTRFRNNL</sequence>
<dbReference type="OrthoDB" id="407959at2759"/>
<name>A0A0N5CVC4_THECL</name>
<reference evidence="3 4" key="2">
    <citation type="submission" date="2018-11" db="EMBL/GenBank/DDBJ databases">
        <authorList>
            <consortium name="Pathogen Informatics"/>
        </authorList>
    </citation>
    <scope>NUCLEOTIDE SEQUENCE [LARGE SCALE GENOMIC DNA]</scope>
</reference>
<protein>
    <recommendedName>
        <fullName evidence="1">Major sperm protein</fullName>
    </recommendedName>
</protein>
<evidence type="ECO:0000313" key="4">
    <source>
        <dbReference type="Proteomes" id="UP000276776"/>
    </source>
</evidence>
<organism evidence="5">
    <name type="scientific">Thelazia callipaeda</name>
    <name type="common">Oriental eyeworm</name>
    <name type="synonym">Parasitic nematode</name>
    <dbReference type="NCBI Taxonomy" id="103827"/>
    <lineage>
        <taxon>Eukaryota</taxon>
        <taxon>Metazoa</taxon>
        <taxon>Ecdysozoa</taxon>
        <taxon>Nematoda</taxon>
        <taxon>Chromadorea</taxon>
        <taxon>Rhabditida</taxon>
        <taxon>Spirurina</taxon>
        <taxon>Spiruromorpha</taxon>
        <taxon>Thelazioidea</taxon>
        <taxon>Thelaziidae</taxon>
        <taxon>Thelazia</taxon>
    </lineage>
</organism>
<dbReference type="PROSITE" id="PS50202">
    <property type="entry name" value="MSP"/>
    <property type="match status" value="1"/>
</dbReference>
<dbReference type="SUPFAM" id="SSF49354">
    <property type="entry name" value="PapD-like"/>
    <property type="match status" value="1"/>
</dbReference>
<dbReference type="InterPro" id="IPR013783">
    <property type="entry name" value="Ig-like_fold"/>
</dbReference>
<keyword evidence="1" id="KW-0963">Cytoplasm</keyword>
<feature type="domain" description="MSP" evidence="2">
    <location>
        <begin position="120"/>
        <end position="236"/>
    </location>
</feature>
<dbReference type="InterPro" id="IPR008962">
    <property type="entry name" value="PapD-like_sf"/>
</dbReference>
<dbReference type="GO" id="GO:0012505">
    <property type="term" value="C:endomembrane system"/>
    <property type="evidence" value="ECO:0007669"/>
    <property type="project" value="TreeGrafter"/>
</dbReference>
<dbReference type="InterPro" id="IPR053012">
    <property type="entry name" value="ER-organelle_contact"/>
</dbReference>
<proteinExistence type="predicted"/>
<dbReference type="AlphaFoldDB" id="A0A0N5CVC4"/>
<evidence type="ECO:0000313" key="3">
    <source>
        <dbReference type="EMBL" id="VDN01325.1"/>
    </source>
</evidence>
<dbReference type="PANTHER" id="PTHR46384:SF1">
    <property type="entry name" value="MOTILE SPERM DOMAIN-CONTAINING PROTEIN 2"/>
    <property type="match status" value="1"/>
</dbReference>
<dbReference type="InterPro" id="IPR000535">
    <property type="entry name" value="MSP_dom"/>
</dbReference>
<keyword evidence="4" id="KW-1185">Reference proteome</keyword>
<keyword evidence="1" id="KW-0206">Cytoskeleton</keyword>
<dbReference type="GO" id="GO:0140284">
    <property type="term" value="C:endoplasmic reticulum-endosome membrane contact site"/>
    <property type="evidence" value="ECO:0007669"/>
    <property type="project" value="TreeGrafter"/>
</dbReference>
<accession>A0A0N5CVC4</accession>
<comment type="function">
    <text evidence="1">Central component in molecular interactions underlying sperm crawling. Forms an extensive filament system that extends from sperm villipoda, along the leading edge of the pseudopod.</text>
</comment>
<dbReference type="STRING" id="103827.A0A0N5CVC4"/>
<dbReference type="Gene3D" id="2.60.40.10">
    <property type="entry name" value="Immunoglobulins"/>
    <property type="match status" value="1"/>
</dbReference>
<dbReference type="PANTHER" id="PTHR46384">
    <property type="entry name" value="MOTILE SPERM DOMAIN-CONTAINING PROTEIN 2"/>
    <property type="match status" value="1"/>
</dbReference>
<reference evidence="5" key="1">
    <citation type="submission" date="2017-02" db="UniProtKB">
        <authorList>
            <consortium name="WormBaseParasite"/>
        </authorList>
    </citation>
    <scope>IDENTIFICATION</scope>
</reference>
<dbReference type="Proteomes" id="UP000276776">
    <property type="component" value="Unassembled WGS sequence"/>
</dbReference>
<dbReference type="EMBL" id="UYYF01004281">
    <property type="protein sequence ID" value="VDN01325.1"/>
    <property type="molecule type" value="Genomic_DNA"/>
</dbReference>
<dbReference type="WBParaSite" id="TCLT_0000425401-mRNA-1">
    <property type="protein sequence ID" value="TCLT_0000425401-mRNA-1"/>
    <property type="gene ID" value="TCLT_0000425401"/>
</dbReference>
<gene>
    <name evidence="3" type="ORF">TCLT_LOCUS4243</name>
</gene>